<comment type="similarity">
    <text evidence="3">Belongs to the glyoxalase I family.</text>
</comment>
<dbReference type="SUPFAM" id="SSF54593">
    <property type="entry name" value="Glyoxalase/Bleomycin resistance protein/Dihydroxybiphenyl dioxygenase"/>
    <property type="match status" value="1"/>
</dbReference>
<evidence type="ECO:0000256" key="9">
    <source>
        <dbReference type="ARBA" id="ARBA00030892"/>
    </source>
</evidence>
<dbReference type="EC" id="4.4.1.5" evidence="4"/>
<accession>A0A0F9KTZ6</accession>
<dbReference type="PROSITE" id="PS00934">
    <property type="entry name" value="GLYOXALASE_I_1"/>
    <property type="match status" value="1"/>
</dbReference>
<dbReference type="AlphaFoldDB" id="A0A0F9KTZ6"/>
<evidence type="ECO:0000256" key="4">
    <source>
        <dbReference type="ARBA" id="ARBA00012081"/>
    </source>
</evidence>
<comment type="cofactor">
    <cofactor evidence="1">
        <name>Zn(2+)</name>
        <dbReference type="ChEBI" id="CHEBI:29105"/>
    </cofactor>
</comment>
<evidence type="ECO:0000256" key="3">
    <source>
        <dbReference type="ARBA" id="ARBA00010363"/>
    </source>
</evidence>
<dbReference type="GO" id="GO:0004462">
    <property type="term" value="F:lactoylglutathione lyase activity"/>
    <property type="evidence" value="ECO:0007669"/>
    <property type="project" value="UniProtKB-EC"/>
</dbReference>
<evidence type="ECO:0000313" key="13">
    <source>
        <dbReference type="EMBL" id="KKM85218.1"/>
    </source>
</evidence>
<evidence type="ECO:0000256" key="11">
    <source>
        <dbReference type="ARBA" id="ARBA00033298"/>
    </source>
</evidence>
<protein>
    <recommendedName>
        <fullName evidence="4">lactoylglutathione lyase</fullName>
        <ecNumber evidence="4">4.4.1.5</ecNumber>
    </recommendedName>
    <alternativeName>
        <fullName evidence="9">Aldoketomutase</fullName>
    </alternativeName>
    <alternativeName>
        <fullName evidence="8">Ketone-aldehyde mutase</fullName>
    </alternativeName>
    <alternativeName>
        <fullName evidence="10">Methylglyoxalase</fullName>
    </alternativeName>
    <alternativeName>
        <fullName evidence="11">S-D-lactoylglutathione methylglyoxal lyase</fullName>
    </alternativeName>
</protein>
<evidence type="ECO:0000256" key="6">
    <source>
        <dbReference type="ARBA" id="ARBA00022833"/>
    </source>
</evidence>
<evidence type="ECO:0000256" key="2">
    <source>
        <dbReference type="ARBA" id="ARBA00005008"/>
    </source>
</evidence>
<organism evidence="13">
    <name type="scientific">marine sediment metagenome</name>
    <dbReference type="NCBI Taxonomy" id="412755"/>
    <lineage>
        <taxon>unclassified sequences</taxon>
        <taxon>metagenomes</taxon>
        <taxon>ecological metagenomes</taxon>
    </lineage>
</organism>
<dbReference type="InterPro" id="IPR004361">
    <property type="entry name" value="Glyoxalase_1"/>
</dbReference>
<proteinExistence type="inferred from homology"/>
<keyword evidence="6" id="KW-0862">Zinc</keyword>
<comment type="caution">
    <text evidence="13">The sequence shown here is derived from an EMBL/GenBank/DDBJ whole genome shotgun (WGS) entry which is preliminary data.</text>
</comment>
<keyword evidence="7" id="KW-0456">Lyase</keyword>
<dbReference type="CDD" id="cd07233">
    <property type="entry name" value="GlxI_Zn"/>
    <property type="match status" value="1"/>
</dbReference>
<name>A0A0F9KTZ6_9ZZZZ</name>
<dbReference type="PANTHER" id="PTHR10374">
    <property type="entry name" value="LACTOYLGLUTATHIONE LYASE GLYOXALASE I"/>
    <property type="match status" value="1"/>
</dbReference>
<dbReference type="InterPro" id="IPR037523">
    <property type="entry name" value="VOC_core"/>
</dbReference>
<dbReference type="InterPro" id="IPR018146">
    <property type="entry name" value="Glyoxalase_1_CS"/>
</dbReference>
<reference evidence="13" key="1">
    <citation type="journal article" date="2015" name="Nature">
        <title>Complex archaea that bridge the gap between prokaryotes and eukaryotes.</title>
        <authorList>
            <person name="Spang A."/>
            <person name="Saw J.H."/>
            <person name="Jorgensen S.L."/>
            <person name="Zaremba-Niedzwiedzka K."/>
            <person name="Martijn J."/>
            <person name="Lind A.E."/>
            <person name="van Eijk R."/>
            <person name="Schleper C."/>
            <person name="Guy L."/>
            <person name="Ettema T.J."/>
        </authorList>
    </citation>
    <scope>NUCLEOTIDE SEQUENCE</scope>
</reference>
<evidence type="ECO:0000256" key="10">
    <source>
        <dbReference type="ARBA" id="ARBA00032460"/>
    </source>
</evidence>
<evidence type="ECO:0000256" key="5">
    <source>
        <dbReference type="ARBA" id="ARBA00022723"/>
    </source>
</evidence>
<gene>
    <name evidence="13" type="ORF">LCGC14_1291290</name>
</gene>
<dbReference type="InterPro" id="IPR004360">
    <property type="entry name" value="Glyas_Fos-R_dOase_dom"/>
</dbReference>
<dbReference type="PANTHER" id="PTHR10374:SF30">
    <property type="entry name" value="LACTOYLGLUTATHIONE LYASE"/>
    <property type="match status" value="1"/>
</dbReference>
<feature type="domain" description="VOC" evidence="12">
    <location>
        <begin position="19"/>
        <end position="165"/>
    </location>
</feature>
<dbReference type="InterPro" id="IPR029068">
    <property type="entry name" value="Glyas_Bleomycin-R_OHBP_Dase"/>
</dbReference>
<dbReference type="Pfam" id="PF00903">
    <property type="entry name" value="Glyoxalase"/>
    <property type="match status" value="1"/>
</dbReference>
<evidence type="ECO:0000259" key="12">
    <source>
        <dbReference type="PROSITE" id="PS51819"/>
    </source>
</evidence>
<dbReference type="Gene3D" id="3.10.180.10">
    <property type="entry name" value="2,3-Dihydroxybiphenyl 1,2-Dioxygenase, domain 1"/>
    <property type="match status" value="1"/>
</dbReference>
<comment type="pathway">
    <text evidence="2">Secondary metabolite metabolism; methylglyoxal degradation; (R)-lactate from methylglyoxal: step 1/2.</text>
</comment>
<sequence length="175" mass="19960">MSRYNESPEQVAQATEGYVMQQTMLRIKDPKPSLAFYQNILGMKLLGKYDFPGMKFTLYFLGYEQDLPEGDDKEKTQWVFRRPALIELTHNWGTESDDSFTGYVSGNEEPKGFGHIGISVPDVYAACERFAKYDVEFVKKPDDGSMKGLAFIKDPDGYWIEILSPEGITEIIQSQ</sequence>
<keyword evidence="5" id="KW-0479">Metal-binding</keyword>
<dbReference type="PROSITE" id="PS00935">
    <property type="entry name" value="GLYOXALASE_I_2"/>
    <property type="match status" value="1"/>
</dbReference>
<dbReference type="UniPathway" id="UPA00619">
    <property type="reaction ID" value="UER00675"/>
</dbReference>
<evidence type="ECO:0000256" key="8">
    <source>
        <dbReference type="ARBA" id="ARBA00030291"/>
    </source>
</evidence>
<dbReference type="EMBL" id="LAZR01007445">
    <property type="protein sequence ID" value="KKM85218.1"/>
    <property type="molecule type" value="Genomic_DNA"/>
</dbReference>
<evidence type="ECO:0000256" key="1">
    <source>
        <dbReference type="ARBA" id="ARBA00001947"/>
    </source>
</evidence>
<dbReference type="GO" id="GO:0046872">
    <property type="term" value="F:metal ion binding"/>
    <property type="evidence" value="ECO:0007669"/>
    <property type="project" value="UniProtKB-KW"/>
</dbReference>
<evidence type="ECO:0000256" key="7">
    <source>
        <dbReference type="ARBA" id="ARBA00023239"/>
    </source>
</evidence>
<dbReference type="PROSITE" id="PS51819">
    <property type="entry name" value="VOC"/>
    <property type="match status" value="1"/>
</dbReference>
<dbReference type="NCBIfam" id="TIGR00068">
    <property type="entry name" value="glyox_I"/>
    <property type="match status" value="1"/>
</dbReference>